<sequence>MSSRRRSQGPTQVRSWKSIQQKVPRSAGTRRRRRGKDILVWVGAIAFSVGLIFVSFLLLFEPESVFQAGGEAPVEELIFETDGSLGRDWLIARLELPEDPDLNVLDIFDLKSQIDGHPQVKSCIIRKKFPSTLYIEIEERKPVLRLRVRGPDGGPATYFVARDGTVFPGLGRDPSETRRMPFLTGVQLVEVPAGFAPIPGFRTVADLIDTAKSAYPGVYRTWRIVDLSLFDPDPAASFSAIRVRATNVKEIIFGVEDFGAELMNLKDIVDLTRERGMETLERVDLRYDETVPVVAGEQSRR</sequence>
<evidence type="ECO:0000313" key="10">
    <source>
        <dbReference type="Proteomes" id="UP000525652"/>
    </source>
</evidence>
<dbReference type="Gene3D" id="3.10.20.310">
    <property type="entry name" value="membrane protein fhac"/>
    <property type="match status" value="1"/>
</dbReference>
<keyword evidence="5" id="KW-0131">Cell cycle</keyword>
<evidence type="ECO:0000256" key="2">
    <source>
        <dbReference type="ARBA" id="ARBA00022618"/>
    </source>
</evidence>
<dbReference type="Proteomes" id="UP000525652">
    <property type="component" value="Unassembled WGS sequence"/>
</dbReference>
<evidence type="ECO:0000256" key="7">
    <source>
        <dbReference type="SAM" id="Phobius"/>
    </source>
</evidence>
<keyword evidence="2" id="KW-0132">Cell division</keyword>
<evidence type="ECO:0000256" key="4">
    <source>
        <dbReference type="ARBA" id="ARBA00022989"/>
    </source>
</evidence>
<comment type="caution">
    <text evidence="9">The sequence shown here is derived from an EMBL/GenBank/DDBJ whole genome shotgun (WGS) entry which is preliminary data.</text>
</comment>
<proteinExistence type="predicted"/>
<evidence type="ECO:0000256" key="3">
    <source>
        <dbReference type="ARBA" id="ARBA00022692"/>
    </source>
</evidence>
<reference evidence="9 10" key="1">
    <citation type="submission" date="2020-07" db="EMBL/GenBank/DDBJ databases">
        <authorList>
            <person name="Feng X."/>
        </authorList>
    </citation>
    <scope>NUCLEOTIDE SEQUENCE [LARGE SCALE GENOMIC DNA]</scope>
    <source>
        <strain evidence="9 10">JCM14086</strain>
    </source>
</reference>
<accession>A0A7X1B1N6</accession>
<keyword evidence="1" id="KW-1003">Cell membrane</keyword>
<gene>
    <name evidence="9" type="ORF">H5P30_19555</name>
</gene>
<organism evidence="9 10">
    <name type="scientific">Puniceicoccus vermicola</name>
    <dbReference type="NCBI Taxonomy" id="388746"/>
    <lineage>
        <taxon>Bacteria</taxon>
        <taxon>Pseudomonadati</taxon>
        <taxon>Verrucomicrobiota</taxon>
        <taxon>Opitutia</taxon>
        <taxon>Puniceicoccales</taxon>
        <taxon>Puniceicoccaceae</taxon>
        <taxon>Puniceicoccus</taxon>
    </lineage>
</organism>
<evidence type="ECO:0000259" key="8">
    <source>
        <dbReference type="Pfam" id="PF08478"/>
    </source>
</evidence>
<keyword evidence="4 7" id="KW-1133">Transmembrane helix</keyword>
<keyword evidence="7" id="KW-0472">Membrane</keyword>
<protein>
    <submittedName>
        <fullName evidence="9">FtsQ-type POTRA domain-containing protein</fullName>
    </submittedName>
</protein>
<feature type="transmembrane region" description="Helical" evidence="7">
    <location>
        <begin position="38"/>
        <end position="60"/>
    </location>
</feature>
<keyword evidence="3 7" id="KW-0812">Transmembrane</keyword>
<feature type="domain" description="POTRA" evidence="8">
    <location>
        <begin position="105"/>
        <end position="140"/>
    </location>
</feature>
<dbReference type="InterPro" id="IPR013685">
    <property type="entry name" value="POTRA_FtsQ_type"/>
</dbReference>
<dbReference type="RefSeq" id="WP_185694602.1">
    <property type="nucleotide sequence ID" value="NZ_JACHVA010000138.1"/>
</dbReference>
<dbReference type="Pfam" id="PF08478">
    <property type="entry name" value="POTRA_1"/>
    <property type="match status" value="1"/>
</dbReference>
<dbReference type="PANTHER" id="PTHR35851:SF1">
    <property type="entry name" value="CELL DIVISION PROTEIN FTSQ"/>
    <property type="match status" value="1"/>
</dbReference>
<dbReference type="InterPro" id="IPR026579">
    <property type="entry name" value="FtsQ"/>
</dbReference>
<dbReference type="PANTHER" id="PTHR35851">
    <property type="entry name" value="CELL DIVISION PROTEIN FTSQ"/>
    <property type="match status" value="1"/>
</dbReference>
<keyword evidence="10" id="KW-1185">Reference proteome</keyword>
<evidence type="ECO:0000256" key="5">
    <source>
        <dbReference type="ARBA" id="ARBA00023306"/>
    </source>
</evidence>
<feature type="compositionally biased region" description="Polar residues" evidence="6">
    <location>
        <begin position="8"/>
        <end position="23"/>
    </location>
</feature>
<evidence type="ECO:0000313" key="9">
    <source>
        <dbReference type="EMBL" id="MBC2603983.1"/>
    </source>
</evidence>
<name>A0A7X1B1N6_9BACT</name>
<dbReference type="AlphaFoldDB" id="A0A7X1B1N6"/>
<dbReference type="EMBL" id="JACHVA010000138">
    <property type="protein sequence ID" value="MBC2603983.1"/>
    <property type="molecule type" value="Genomic_DNA"/>
</dbReference>
<evidence type="ECO:0000256" key="1">
    <source>
        <dbReference type="ARBA" id="ARBA00022475"/>
    </source>
</evidence>
<evidence type="ECO:0000256" key="6">
    <source>
        <dbReference type="SAM" id="MobiDB-lite"/>
    </source>
</evidence>
<dbReference type="GO" id="GO:0090529">
    <property type="term" value="P:cell septum assembly"/>
    <property type="evidence" value="ECO:0007669"/>
    <property type="project" value="InterPro"/>
</dbReference>
<feature type="region of interest" description="Disordered" evidence="6">
    <location>
        <begin position="1"/>
        <end position="30"/>
    </location>
</feature>